<proteinExistence type="predicted"/>
<dbReference type="Pfam" id="PF13474">
    <property type="entry name" value="SnoaL_3"/>
    <property type="match status" value="1"/>
</dbReference>
<evidence type="ECO:0000313" key="3">
    <source>
        <dbReference type="Proteomes" id="UP001597116"/>
    </source>
</evidence>
<feature type="domain" description="SnoaL-like" evidence="1">
    <location>
        <begin position="20"/>
        <end position="141"/>
    </location>
</feature>
<comment type="caution">
    <text evidence="2">The sequence shown here is derived from an EMBL/GenBank/DDBJ whole genome shotgun (WGS) entry which is preliminary data.</text>
</comment>
<dbReference type="Gene3D" id="3.10.450.50">
    <property type="match status" value="1"/>
</dbReference>
<dbReference type="NCBIfam" id="TIGR02246">
    <property type="entry name" value="SgcJ/EcaC family oxidoreductase"/>
    <property type="match status" value="1"/>
</dbReference>
<evidence type="ECO:0000259" key="1">
    <source>
        <dbReference type="Pfam" id="PF13474"/>
    </source>
</evidence>
<dbReference type="EMBL" id="JBHTLP010000003">
    <property type="protein sequence ID" value="MFD1140876.1"/>
    <property type="molecule type" value="Genomic_DNA"/>
</dbReference>
<gene>
    <name evidence="2" type="ORF">ACFQ4C_07145</name>
</gene>
<keyword evidence="3" id="KW-1185">Reference proteome</keyword>
<dbReference type="InterPro" id="IPR011944">
    <property type="entry name" value="Steroid_delta5-4_isomerase"/>
</dbReference>
<reference evidence="3" key="1">
    <citation type="journal article" date="2019" name="Int. J. Syst. Evol. Microbiol.">
        <title>The Global Catalogue of Microorganisms (GCM) 10K type strain sequencing project: providing services to taxonomists for standard genome sequencing and annotation.</title>
        <authorList>
            <consortium name="The Broad Institute Genomics Platform"/>
            <consortium name="The Broad Institute Genome Sequencing Center for Infectious Disease"/>
            <person name="Wu L."/>
            <person name="Ma J."/>
        </authorList>
    </citation>
    <scope>NUCLEOTIDE SEQUENCE [LARGE SCALE GENOMIC DNA]</scope>
    <source>
        <strain evidence="3">CCUG 55608</strain>
    </source>
</reference>
<name>A0ABW3Q6N7_9BACT</name>
<dbReference type="SUPFAM" id="SSF54427">
    <property type="entry name" value="NTF2-like"/>
    <property type="match status" value="1"/>
</dbReference>
<accession>A0ABW3Q6N7</accession>
<dbReference type="InterPro" id="IPR032710">
    <property type="entry name" value="NTF2-like_dom_sf"/>
</dbReference>
<dbReference type="RefSeq" id="WP_379883987.1">
    <property type="nucleotide sequence ID" value="NZ_JBHTLP010000003.1"/>
</dbReference>
<dbReference type="InterPro" id="IPR037401">
    <property type="entry name" value="SnoaL-like"/>
</dbReference>
<dbReference type="Proteomes" id="UP001597116">
    <property type="component" value="Unassembled WGS sequence"/>
</dbReference>
<protein>
    <submittedName>
        <fullName evidence="2">YybH family protein</fullName>
    </submittedName>
</protein>
<sequence>MVHYKTWLKTLSGFLLQVQIEQLVHQQENAIRNKDIEAAMDQYSPDILSFDVVNSLQKTGLDECRKRLQDWLAQFPEAITYEVENLSVVASEALAYCTSINHVNGITKAGTTINMRWRATVCYQKKDDQWLIIHEHSSVPFDPKSGQALMDLEP</sequence>
<evidence type="ECO:0000313" key="2">
    <source>
        <dbReference type="EMBL" id="MFD1140876.1"/>
    </source>
</evidence>
<organism evidence="2 3">
    <name type="scientific">Larkinella insperata</name>
    <dbReference type="NCBI Taxonomy" id="332158"/>
    <lineage>
        <taxon>Bacteria</taxon>
        <taxon>Pseudomonadati</taxon>
        <taxon>Bacteroidota</taxon>
        <taxon>Cytophagia</taxon>
        <taxon>Cytophagales</taxon>
        <taxon>Spirosomataceae</taxon>
        <taxon>Larkinella</taxon>
    </lineage>
</organism>